<reference evidence="3 4" key="1">
    <citation type="submission" date="2020-03" db="EMBL/GenBank/DDBJ databases">
        <title>Salinimicrobium sp. nov, isolated from SCS.</title>
        <authorList>
            <person name="Cao W.R."/>
        </authorList>
    </citation>
    <scope>NUCLEOTIDE SEQUENCE [LARGE SCALE GENOMIC DNA]</scope>
    <source>
        <strain evidence="4">J15B91</strain>
    </source>
</reference>
<evidence type="ECO:0000256" key="1">
    <source>
        <dbReference type="SAM" id="Coils"/>
    </source>
</evidence>
<dbReference type="EMBL" id="JAAVJR010000006">
    <property type="protein sequence ID" value="NJW53562.1"/>
    <property type="molecule type" value="Genomic_DNA"/>
</dbReference>
<evidence type="ECO:0000313" key="3">
    <source>
        <dbReference type="EMBL" id="NJW53562.1"/>
    </source>
</evidence>
<dbReference type="SMART" id="SM00470">
    <property type="entry name" value="ParB"/>
    <property type="match status" value="1"/>
</dbReference>
<dbReference type="SUPFAM" id="SSF110849">
    <property type="entry name" value="ParB/Sulfiredoxin"/>
    <property type="match status" value="1"/>
</dbReference>
<dbReference type="InterPro" id="IPR003115">
    <property type="entry name" value="ParB_N"/>
</dbReference>
<dbReference type="Gene3D" id="3.40.50.300">
    <property type="entry name" value="P-loop containing nucleotide triphosphate hydrolases"/>
    <property type="match status" value="1"/>
</dbReference>
<comment type="caution">
    <text evidence="3">The sequence shown here is derived from an EMBL/GenBank/DDBJ whole genome shotgun (WGS) entry which is preliminary data.</text>
</comment>
<feature type="coiled-coil region" evidence="1">
    <location>
        <begin position="329"/>
        <end position="404"/>
    </location>
</feature>
<name>A0ABX1CZ79_9FLAO</name>
<dbReference type="Gene3D" id="3.90.1530.10">
    <property type="entry name" value="Conserved hypothetical protein from pyrococcus furiosus pfu- 392566-001, ParB domain"/>
    <property type="match status" value="1"/>
</dbReference>
<dbReference type="InterPro" id="IPR027417">
    <property type="entry name" value="P-loop_NTPase"/>
</dbReference>
<protein>
    <submittedName>
        <fullName evidence="3">ParB N-terminal domain-containing protein</fullName>
    </submittedName>
</protein>
<sequence>MISVKKFSSVKKRDLPSRYQDHYSTIEKTISSGLYLEDKEVQKIIDALINQVNNEIRAKEPKKKNQVKIKGSESDGSVLSYPISRIKTDEKRFQNRSRLNENTVNNIVDNYSPTQLDPLIVWKDPKTGETFLLAGHHRLEALKRMKKSKGPVKFANKDFPTEKDAIKYARQLSNANRTLEQPHERAKIYREMRLAGESKKEIEKAAQIEGKNKSYILNLSYLNPNGTVAEGLTRFEGATDKDSSAKVERIADWIGQARRQNNKLTNAHESEMYKFLNDAAQSKRVTSKADFLQKVSSITGDMFYNYEDPLNLAKFKYQTEGEKVYDAEVEELKEAIAARQDSIDEIKQRFVNPNSKNYISPDAKDYQQAKNIADEKISRYNVEIQELQKLLQELYQNKGKYVNAGSNQIGLFGAWKKKQKSRSTGLEMPAADPSDYYPAAPISKPVKQPNGAKNLADAMNLDNPSEIFPIAGEIGRFLGQVERKPVHSVVTTLDAEQGAGKTRFLFQVMNEMAAAGLNCLFISLEEHPTSNLFKDKVRQYINSDNLTRISVLDEVDSWGKISPNINRADVIFIDSFQKLPPNLDLDQDIRKAFHGKWFFVIYQQTGTKTMRGGSRAAFDGDQILKIEKNDDYRENLLYANKNRYNDAPDLKLNIFTGKLVGNSYEEVEEFETMNTPLAHISSGQLIAIPIL</sequence>
<organism evidence="3 4">
    <name type="scientific">Salinimicrobium oceani</name>
    <dbReference type="NCBI Taxonomy" id="2722702"/>
    <lineage>
        <taxon>Bacteria</taxon>
        <taxon>Pseudomonadati</taxon>
        <taxon>Bacteroidota</taxon>
        <taxon>Flavobacteriia</taxon>
        <taxon>Flavobacteriales</taxon>
        <taxon>Flavobacteriaceae</taxon>
        <taxon>Salinimicrobium</taxon>
    </lineage>
</organism>
<proteinExistence type="predicted"/>
<dbReference type="SUPFAM" id="SSF52540">
    <property type="entry name" value="P-loop containing nucleoside triphosphate hydrolases"/>
    <property type="match status" value="1"/>
</dbReference>
<keyword evidence="4" id="KW-1185">Reference proteome</keyword>
<dbReference type="RefSeq" id="WP_168138668.1">
    <property type="nucleotide sequence ID" value="NZ_JAAVJR010000006.1"/>
</dbReference>
<evidence type="ECO:0000313" key="4">
    <source>
        <dbReference type="Proteomes" id="UP000703674"/>
    </source>
</evidence>
<evidence type="ECO:0000259" key="2">
    <source>
        <dbReference type="SMART" id="SM00470"/>
    </source>
</evidence>
<gene>
    <name evidence="3" type="ORF">HC175_11580</name>
</gene>
<keyword evidence="1" id="KW-0175">Coiled coil</keyword>
<feature type="domain" description="ParB-like N-terminal" evidence="2">
    <location>
        <begin position="79"/>
        <end position="175"/>
    </location>
</feature>
<accession>A0ABX1CZ79</accession>
<dbReference type="Proteomes" id="UP000703674">
    <property type="component" value="Unassembled WGS sequence"/>
</dbReference>
<dbReference type="InterPro" id="IPR036086">
    <property type="entry name" value="ParB/Sulfiredoxin_sf"/>
</dbReference>